<proteinExistence type="predicted"/>
<name>A0A7W7MGN0_9ACTN</name>
<organism evidence="3 4">
    <name type="scientific">Actinoplanes lobatus</name>
    <dbReference type="NCBI Taxonomy" id="113568"/>
    <lineage>
        <taxon>Bacteria</taxon>
        <taxon>Bacillati</taxon>
        <taxon>Actinomycetota</taxon>
        <taxon>Actinomycetes</taxon>
        <taxon>Micromonosporales</taxon>
        <taxon>Micromonosporaceae</taxon>
        <taxon>Actinoplanes</taxon>
    </lineage>
</organism>
<gene>
    <name evidence="2" type="ORF">Alo02nite_56700</name>
    <name evidence="3" type="ORF">BJ964_003291</name>
</gene>
<dbReference type="AlphaFoldDB" id="A0A7W7MGN0"/>
<evidence type="ECO:0000313" key="3">
    <source>
        <dbReference type="EMBL" id="MBB4749130.1"/>
    </source>
</evidence>
<dbReference type="Proteomes" id="UP000631312">
    <property type="component" value="Unassembled WGS sequence"/>
</dbReference>
<dbReference type="Proteomes" id="UP000590511">
    <property type="component" value="Unassembled WGS sequence"/>
</dbReference>
<evidence type="ECO:0000313" key="4">
    <source>
        <dbReference type="Proteomes" id="UP000590511"/>
    </source>
</evidence>
<evidence type="ECO:0000256" key="1">
    <source>
        <dbReference type="SAM" id="MobiDB-lite"/>
    </source>
</evidence>
<reference evidence="3 4" key="1">
    <citation type="submission" date="2020-08" db="EMBL/GenBank/DDBJ databases">
        <title>Sequencing the genomes of 1000 actinobacteria strains.</title>
        <authorList>
            <person name="Klenk H.-P."/>
        </authorList>
    </citation>
    <scope>NUCLEOTIDE SEQUENCE [LARGE SCALE GENOMIC DNA]</scope>
    <source>
        <strain evidence="3 4">DSM 43150</strain>
    </source>
</reference>
<sequence length="121" mass="13306">MDVERGDSFELSWDDDRILAALTGASMDGLELAAEHLLQVSSALAPLEEGDLERSGEVSTDADEQAAAVSYDRPYAARQHEELTWRHDAGRQAKYLEEPMSTERDTMLALLAGPLRDTIGD</sequence>
<evidence type="ECO:0000313" key="2">
    <source>
        <dbReference type="EMBL" id="GIE42772.1"/>
    </source>
</evidence>
<dbReference type="RefSeq" id="WP_188121500.1">
    <property type="nucleotide sequence ID" value="NZ_BOMP01000098.1"/>
</dbReference>
<dbReference type="EMBL" id="JACHNC010000001">
    <property type="protein sequence ID" value="MBB4749130.1"/>
    <property type="molecule type" value="Genomic_DNA"/>
</dbReference>
<keyword evidence="5" id="KW-1185">Reference proteome</keyword>
<evidence type="ECO:0000313" key="5">
    <source>
        <dbReference type="Proteomes" id="UP000631312"/>
    </source>
</evidence>
<reference evidence="2 5" key="2">
    <citation type="submission" date="2021-01" db="EMBL/GenBank/DDBJ databases">
        <title>Whole genome shotgun sequence of Actinoplanes lobatus NBRC 12513.</title>
        <authorList>
            <person name="Komaki H."/>
            <person name="Tamura T."/>
        </authorList>
    </citation>
    <scope>NUCLEOTIDE SEQUENCE [LARGE SCALE GENOMIC DNA]</scope>
    <source>
        <strain evidence="2 5">NBRC 12513</strain>
    </source>
</reference>
<dbReference type="EMBL" id="BOMP01000098">
    <property type="protein sequence ID" value="GIE42772.1"/>
    <property type="molecule type" value="Genomic_DNA"/>
</dbReference>
<feature type="region of interest" description="Disordered" evidence="1">
    <location>
        <begin position="49"/>
        <end position="72"/>
    </location>
</feature>
<comment type="caution">
    <text evidence="3">The sequence shown here is derived from an EMBL/GenBank/DDBJ whole genome shotgun (WGS) entry which is preliminary data.</text>
</comment>
<protein>
    <submittedName>
        <fullName evidence="3">Uncharacterized protein</fullName>
    </submittedName>
</protein>
<accession>A0A7W7MGN0</accession>